<gene>
    <name evidence="1" type="ORF">PanWU01x14_152770</name>
</gene>
<feature type="non-terminal residue" evidence="1">
    <location>
        <position position="1"/>
    </location>
</feature>
<name>A0A2P5CHG0_PARAD</name>
<dbReference type="OrthoDB" id="10344094at2759"/>
<dbReference type="EMBL" id="JXTB01000130">
    <property type="protein sequence ID" value="PON60480.1"/>
    <property type="molecule type" value="Genomic_DNA"/>
</dbReference>
<proteinExistence type="predicted"/>
<dbReference type="Proteomes" id="UP000237105">
    <property type="component" value="Unassembled WGS sequence"/>
</dbReference>
<evidence type="ECO:0000313" key="2">
    <source>
        <dbReference type="Proteomes" id="UP000237105"/>
    </source>
</evidence>
<organism evidence="1 2">
    <name type="scientific">Parasponia andersonii</name>
    <name type="common">Sponia andersonii</name>
    <dbReference type="NCBI Taxonomy" id="3476"/>
    <lineage>
        <taxon>Eukaryota</taxon>
        <taxon>Viridiplantae</taxon>
        <taxon>Streptophyta</taxon>
        <taxon>Embryophyta</taxon>
        <taxon>Tracheophyta</taxon>
        <taxon>Spermatophyta</taxon>
        <taxon>Magnoliopsida</taxon>
        <taxon>eudicotyledons</taxon>
        <taxon>Gunneridae</taxon>
        <taxon>Pentapetalae</taxon>
        <taxon>rosids</taxon>
        <taxon>fabids</taxon>
        <taxon>Rosales</taxon>
        <taxon>Cannabaceae</taxon>
        <taxon>Parasponia</taxon>
    </lineage>
</organism>
<protein>
    <submittedName>
        <fullName evidence="1">Uncharacterized protein</fullName>
    </submittedName>
</protein>
<accession>A0A2P5CHG0</accession>
<comment type="caution">
    <text evidence="1">The sequence shown here is derived from an EMBL/GenBank/DDBJ whole genome shotgun (WGS) entry which is preliminary data.</text>
</comment>
<evidence type="ECO:0000313" key="1">
    <source>
        <dbReference type="EMBL" id="PON60480.1"/>
    </source>
</evidence>
<reference evidence="2" key="1">
    <citation type="submission" date="2016-06" db="EMBL/GenBank/DDBJ databases">
        <title>Parallel loss of symbiosis genes in relatives of nitrogen-fixing non-legume Parasponia.</title>
        <authorList>
            <person name="Van Velzen R."/>
            <person name="Holmer R."/>
            <person name="Bu F."/>
            <person name="Rutten L."/>
            <person name="Van Zeijl A."/>
            <person name="Liu W."/>
            <person name="Santuari L."/>
            <person name="Cao Q."/>
            <person name="Sharma T."/>
            <person name="Shen D."/>
            <person name="Roswanjaya Y."/>
            <person name="Wardhani T."/>
            <person name="Kalhor M.S."/>
            <person name="Jansen J."/>
            <person name="Van den Hoogen J."/>
            <person name="Gungor B."/>
            <person name="Hartog M."/>
            <person name="Hontelez J."/>
            <person name="Verver J."/>
            <person name="Yang W.-C."/>
            <person name="Schijlen E."/>
            <person name="Repin R."/>
            <person name="Schilthuizen M."/>
            <person name="Schranz E."/>
            <person name="Heidstra R."/>
            <person name="Miyata K."/>
            <person name="Fedorova E."/>
            <person name="Kohlen W."/>
            <person name="Bisseling T."/>
            <person name="Smit S."/>
            <person name="Geurts R."/>
        </authorList>
    </citation>
    <scope>NUCLEOTIDE SEQUENCE [LARGE SCALE GENOMIC DNA]</scope>
    <source>
        <strain evidence="2">cv. WU1-14</strain>
    </source>
</reference>
<dbReference type="AlphaFoldDB" id="A0A2P5CHG0"/>
<sequence>RARSILSEEALSRVKKVSSLDHAEWKADYLVTEENLVTSGLWVKVAKLPRSPKNQVIRVTLGNLAYT</sequence>
<keyword evidence="2" id="KW-1185">Reference proteome</keyword>